<accession>A0A327SJ92</accession>
<name>A0A327SJ92_9SPHI</name>
<dbReference type="STRING" id="188932.AY601_5071"/>
<dbReference type="Proteomes" id="UP000249754">
    <property type="component" value="Unassembled WGS sequence"/>
</dbReference>
<evidence type="ECO:0000313" key="3">
    <source>
        <dbReference type="Proteomes" id="UP000249754"/>
    </source>
</evidence>
<reference evidence="2 3" key="1">
    <citation type="submission" date="2018-06" db="EMBL/GenBank/DDBJ databases">
        <title>Genomic Encyclopedia of Archaeal and Bacterial Type Strains, Phase II (KMG-II): from individual species to whole genera.</title>
        <authorList>
            <person name="Goeker M."/>
        </authorList>
    </citation>
    <scope>NUCLEOTIDE SEQUENCE [LARGE SCALE GENOMIC DNA]</scope>
    <source>
        <strain evidence="2 3">DSM 14825</strain>
    </source>
</reference>
<dbReference type="AlphaFoldDB" id="A0A327SJ92"/>
<comment type="caution">
    <text evidence="2">The sequence shown here is derived from an EMBL/GenBank/DDBJ whole genome shotgun (WGS) entry which is preliminary data.</text>
</comment>
<protein>
    <submittedName>
        <fullName evidence="2">Uncharacterized protein</fullName>
    </submittedName>
</protein>
<feature type="region of interest" description="Disordered" evidence="1">
    <location>
        <begin position="1"/>
        <end position="20"/>
    </location>
</feature>
<proteinExistence type="predicted"/>
<evidence type="ECO:0000313" key="2">
    <source>
        <dbReference type="EMBL" id="RAJ28798.1"/>
    </source>
</evidence>
<dbReference type="RefSeq" id="WP_111634524.1">
    <property type="nucleotide sequence ID" value="NZ_QLLR01000016.1"/>
</dbReference>
<sequence>MDIEELLPQQPEEGKTEKKVSPLVSLEKDLELYAESIREIALEIIAEGVSQNPIFVAHQHTVSIGEMILNKEELNTNWNIQASMFEEFIEKGIIKPELKELFLKNYKKPEDFMCVFVIVPEGANFIFYPYKK</sequence>
<dbReference type="EMBL" id="QLLR01000016">
    <property type="protein sequence ID" value="RAJ28798.1"/>
    <property type="molecule type" value="Genomic_DNA"/>
</dbReference>
<evidence type="ECO:0000256" key="1">
    <source>
        <dbReference type="SAM" id="MobiDB-lite"/>
    </source>
</evidence>
<gene>
    <name evidence="2" type="ORF">LY11_03071</name>
</gene>
<organism evidence="2 3">
    <name type="scientific">Pedobacter cryoconitis</name>
    <dbReference type="NCBI Taxonomy" id="188932"/>
    <lineage>
        <taxon>Bacteria</taxon>
        <taxon>Pseudomonadati</taxon>
        <taxon>Bacteroidota</taxon>
        <taxon>Sphingobacteriia</taxon>
        <taxon>Sphingobacteriales</taxon>
        <taxon>Sphingobacteriaceae</taxon>
        <taxon>Pedobacter</taxon>
    </lineage>
</organism>
<dbReference type="OrthoDB" id="880708at2"/>